<dbReference type="SUPFAM" id="SSF56801">
    <property type="entry name" value="Acetyl-CoA synthetase-like"/>
    <property type="match status" value="1"/>
</dbReference>
<dbReference type="Pfam" id="PF16177">
    <property type="entry name" value="ACAS_N"/>
    <property type="match status" value="1"/>
</dbReference>
<evidence type="ECO:0000256" key="3">
    <source>
        <dbReference type="ARBA" id="ARBA00022741"/>
    </source>
</evidence>
<dbReference type="Gene3D" id="3.30.300.30">
    <property type="match status" value="1"/>
</dbReference>
<evidence type="ECO:0000259" key="7">
    <source>
        <dbReference type="Pfam" id="PF16177"/>
    </source>
</evidence>
<feature type="domain" description="Acetyl-coenzyme A synthetase N-terminal" evidence="7">
    <location>
        <begin position="12"/>
        <end position="64"/>
    </location>
</feature>
<dbReference type="InterPro" id="IPR025110">
    <property type="entry name" value="AMP-bd_C"/>
</dbReference>
<dbReference type="HOGENOM" id="CLU_000022_3_6_2"/>
<evidence type="ECO:0000256" key="4">
    <source>
        <dbReference type="ARBA" id="ARBA00022840"/>
    </source>
</evidence>
<dbReference type="Proteomes" id="UP000008138">
    <property type="component" value="Chromosome"/>
</dbReference>
<dbReference type="Pfam" id="PF13193">
    <property type="entry name" value="AMP-binding_C"/>
    <property type="match status" value="1"/>
</dbReference>
<protein>
    <submittedName>
        <fullName evidence="8">4-hydroxybutyrate-CoA ligase</fullName>
    </submittedName>
</protein>
<dbReference type="GO" id="GO:0005524">
    <property type="term" value="F:ATP binding"/>
    <property type="evidence" value="ECO:0007669"/>
    <property type="project" value="UniProtKB-KW"/>
</dbReference>
<evidence type="ECO:0000256" key="1">
    <source>
        <dbReference type="ARBA" id="ARBA00006432"/>
    </source>
</evidence>
<dbReference type="InterPro" id="IPR032387">
    <property type="entry name" value="ACAS_N"/>
</dbReference>
<dbReference type="Pfam" id="PF00501">
    <property type="entry name" value="AMP-binding"/>
    <property type="match status" value="1"/>
</dbReference>
<dbReference type="STRING" id="999630.TUZN_0914"/>
<dbReference type="KEGG" id="tuz:TUZN_0914"/>
<evidence type="ECO:0000259" key="5">
    <source>
        <dbReference type="Pfam" id="PF00501"/>
    </source>
</evidence>
<dbReference type="InterPro" id="IPR045851">
    <property type="entry name" value="AMP-bd_C_sf"/>
</dbReference>
<dbReference type="InterPro" id="IPR000873">
    <property type="entry name" value="AMP-dep_synth/lig_dom"/>
</dbReference>
<evidence type="ECO:0000256" key="2">
    <source>
        <dbReference type="ARBA" id="ARBA00022598"/>
    </source>
</evidence>
<evidence type="ECO:0000259" key="6">
    <source>
        <dbReference type="Pfam" id="PF13193"/>
    </source>
</evidence>
<dbReference type="PANTHER" id="PTHR24095:SF232">
    <property type="entry name" value="ACETYL-COENZYME A SYNTHETASE"/>
    <property type="match status" value="1"/>
</dbReference>
<comment type="similarity">
    <text evidence="1">Belongs to the ATP-dependent AMP-binding enzyme family.</text>
</comment>
<dbReference type="GO" id="GO:0003987">
    <property type="term" value="F:acetate-CoA ligase activity"/>
    <property type="evidence" value="ECO:0007669"/>
    <property type="project" value="TreeGrafter"/>
</dbReference>
<keyword evidence="9" id="KW-1185">Reference proteome</keyword>
<sequence length="643" mass="71518">MKFAFMSSEFLEVYRKSLEDPVGFWEEQAGRLYWKERWVKTYDDSNPPFYKWFVGGRTNISYNALDRHVMSGRGNKAALIWASASGEYRVLRYWDLYREVNRLAALLRGLGVGRGDRVAIYMPMVPEAMIAMLAVNRIGAVHTVVFSGFGAQALADRISDAKASLVITADGMTRRGRAIPLKPVVDEALGIAGADAAVLVYRRLGMDVAMREGRDLWWHEALRRIPPGAYAEPEWVGGDAPLFILYTSGTTGKPKGILHLHGSYMVWIWYAFNHLVGAEREFRDDIVFFSTADVGWISGHHYGVHGPLLNGLTVLWYEDAPDYPHPGIWWELAETYGVTHMLFSPTAVRLLMKYGDEWPRRYDLSRLMALYPTGEVLNEEAYKWLRDVVCGGRPSCQIADIWGQTETACFVTAPGSMNLGGFRYKYGSVGLPYPTLRIEILDDEGRPLPPGQKGHVVAKPPLPPAFLHSLWGDPDRYVRSYWSRFPGYYHTGDVGYIDEEGHLHILGRSDDVIKVAGHRLSTREVEDLLTSHPAVAEAAVVGVPDPVRGEVLGVFVVPKDGAKITEEEVAAHLKRALGPVAVVGKIAILGRLPKTRTGKVMRRVLRAMAAGQPLGDLSTIEDEESVEELKKAISGGGRTPALS</sequence>
<dbReference type="PANTHER" id="PTHR24095">
    <property type="entry name" value="ACETYL-COENZYME A SYNTHETASE"/>
    <property type="match status" value="1"/>
</dbReference>
<dbReference type="AlphaFoldDB" id="F2L5V3"/>
<dbReference type="NCBIfam" id="NF001208">
    <property type="entry name" value="PRK00174.1"/>
    <property type="match status" value="1"/>
</dbReference>
<evidence type="ECO:0000313" key="8">
    <source>
        <dbReference type="EMBL" id="AEA12398.1"/>
    </source>
</evidence>
<dbReference type="EMBL" id="CP002590">
    <property type="protein sequence ID" value="AEA12398.1"/>
    <property type="molecule type" value="Genomic_DNA"/>
</dbReference>
<feature type="domain" description="AMP-binding enzyme C-terminal" evidence="6">
    <location>
        <begin position="524"/>
        <end position="599"/>
    </location>
</feature>
<evidence type="ECO:0000313" key="9">
    <source>
        <dbReference type="Proteomes" id="UP000008138"/>
    </source>
</evidence>
<reference key="2">
    <citation type="submission" date="2011-03" db="EMBL/GenBank/DDBJ databases">
        <title>Complete genome sequence of the thermoacidophilic crenarchaeon Thermoproteus uzoniensis 768-20.</title>
        <authorList>
            <person name="Mardanov A.V."/>
            <person name="Gumerov V.M."/>
            <person name="Beletsky A.V."/>
            <person name="Prokofeva M.I."/>
            <person name="Bonch-Osmolovskaya E.A."/>
            <person name="Ravin N.V."/>
            <person name="Skryabin K.G."/>
        </authorList>
    </citation>
    <scope>NUCLEOTIDE SEQUENCE</scope>
    <source>
        <strain>768-20</strain>
    </source>
</reference>
<dbReference type="PROSITE" id="PS00455">
    <property type="entry name" value="AMP_BINDING"/>
    <property type="match status" value="1"/>
</dbReference>
<feature type="domain" description="AMP-dependent synthetase/ligase" evidence="5">
    <location>
        <begin position="71"/>
        <end position="459"/>
    </location>
</feature>
<gene>
    <name evidence="8" type="ordered locus">TUZN_0914</name>
</gene>
<keyword evidence="2 8" id="KW-0436">Ligase</keyword>
<keyword evidence="3" id="KW-0547">Nucleotide-binding</keyword>
<dbReference type="InterPro" id="IPR020845">
    <property type="entry name" value="AMP-binding_CS"/>
</dbReference>
<dbReference type="GO" id="GO:0006085">
    <property type="term" value="P:acetyl-CoA biosynthetic process"/>
    <property type="evidence" value="ECO:0007669"/>
    <property type="project" value="TreeGrafter"/>
</dbReference>
<keyword evidence="4" id="KW-0067">ATP-binding</keyword>
<dbReference type="eggNOG" id="arCOG01529">
    <property type="taxonomic scope" value="Archaea"/>
</dbReference>
<name>F2L5V3_THEU7</name>
<organism evidence="8 9">
    <name type="scientific">Thermoproteus uzoniensis (strain 768-20)</name>
    <dbReference type="NCBI Taxonomy" id="999630"/>
    <lineage>
        <taxon>Archaea</taxon>
        <taxon>Thermoproteota</taxon>
        <taxon>Thermoprotei</taxon>
        <taxon>Thermoproteales</taxon>
        <taxon>Thermoproteaceae</taxon>
        <taxon>Thermoproteus</taxon>
    </lineage>
</organism>
<dbReference type="InterPro" id="IPR042099">
    <property type="entry name" value="ANL_N_sf"/>
</dbReference>
<dbReference type="Gene3D" id="3.40.50.12780">
    <property type="entry name" value="N-terminal domain of ligase-like"/>
    <property type="match status" value="1"/>
</dbReference>
<proteinExistence type="inferred from homology"/>
<accession>F2L5V3</accession>
<reference evidence="8 9" key="1">
    <citation type="journal article" date="2011" name="J. Bacteriol.">
        <title>Complete genome sequence of the thermoacidophilic crenarchaeon Thermoproteus uzoniensis 768-20.</title>
        <authorList>
            <person name="Mardanov A.V."/>
            <person name="Gumerov V.M."/>
            <person name="Beletsky A.V."/>
            <person name="Prokofeva M.I."/>
            <person name="Bonch-Osmolovskaya E.A."/>
            <person name="Ravin N.V."/>
            <person name="Skryabin K.G."/>
        </authorList>
    </citation>
    <scope>NUCLEOTIDE SEQUENCE [LARGE SCALE GENOMIC DNA]</scope>
    <source>
        <strain evidence="8 9">768-20</strain>
    </source>
</reference>